<evidence type="ECO:0000259" key="5">
    <source>
        <dbReference type="PROSITE" id="PS50043"/>
    </source>
</evidence>
<evidence type="ECO:0000256" key="4">
    <source>
        <dbReference type="SAM" id="Phobius"/>
    </source>
</evidence>
<dbReference type="SUPFAM" id="SSF46894">
    <property type="entry name" value="C-terminal effector domain of the bipartite response regulators"/>
    <property type="match status" value="1"/>
</dbReference>
<feature type="transmembrane region" description="Helical" evidence="4">
    <location>
        <begin position="233"/>
        <end position="257"/>
    </location>
</feature>
<feature type="transmembrane region" description="Helical" evidence="4">
    <location>
        <begin position="326"/>
        <end position="351"/>
    </location>
</feature>
<keyword evidence="1" id="KW-0805">Transcription regulation</keyword>
<keyword evidence="7" id="KW-1185">Reference proteome</keyword>
<accession>A0ABN6MGZ9</accession>
<dbReference type="PROSITE" id="PS50043">
    <property type="entry name" value="HTH_LUXR_2"/>
    <property type="match status" value="1"/>
</dbReference>
<dbReference type="PRINTS" id="PR00038">
    <property type="entry name" value="HTHLUXR"/>
</dbReference>
<evidence type="ECO:0000256" key="1">
    <source>
        <dbReference type="ARBA" id="ARBA00023015"/>
    </source>
</evidence>
<feature type="transmembrane region" description="Helical" evidence="4">
    <location>
        <begin position="166"/>
        <end position="188"/>
    </location>
</feature>
<dbReference type="InterPro" id="IPR016032">
    <property type="entry name" value="Sig_transdc_resp-reg_C-effctor"/>
</dbReference>
<dbReference type="CDD" id="cd06170">
    <property type="entry name" value="LuxR_C_like"/>
    <property type="match status" value="1"/>
</dbReference>
<proteinExistence type="predicted"/>
<keyword evidence="3" id="KW-0804">Transcription</keyword>
<reference evidence="6 7" key="1">
    <citation type="submission" date="2022-01" db="EMBL/GenBank/DDBJ databases">
        <title>Novel bile acid biosynthetic pathways are enriched in the microbiome of centenarians.</title>
        <authorList>
            <person name="Sato Y."/>
            <person name="Atarashi K."/>
            <person name="Plichta R.D."/>
            <person name="Arai Y."/>
            <person name="Sasajima S."/>
            <person name="Kearney M.S."/>
            <person name="Suda W."/>
            <person name="Takeshita K."/>
            <person name="Sasaki T."/>
            <person name="Okamoto S."/>
            <person name="Skelly N.A."/>
            <person name="Okamura Y."/>
            <person name="Vlamakis H."/>
            <person name="Li Y."/>
            <person name="Tanoue T."/>
            <person name="Takei H."/>
            <person name="Nittono H."/>
            <person name="Narushima S."/>
            <person name="Irie J."/>
            <person name="Itoh H."/>
            <person name="Moriya K."/>
            <person name="Sugiura Y."/>
            <person name="Suematsu M."/>
            <person name="Moritoki N."/>
            <person name="Shibata S."/>
            <person name="Littman R.D."/>
            <person name="Fischbach A.M."/>
            <person name="Uwamino Y."/>
            <person name="Inoue T."/>
            <person name="Honda A."/>
            <person name="Hattori M."/>
            <person name="Murai T."/>
            <person name="Xavier J.R."/>
            <person name="Hirose N."/>
            <person name="Honda K."/>
        </authorList>
    </citation>
    <scope>NUCLEOTIDE SEQUENCE [LARGE SCALE GENOMIC DNA]</scope>
    <source>
        <strain evidence="6 7">CE91-St30</strain>
    </source>
</reference>
<evidence type="ECO:0000313" key="7">
    <source>
        <dbReference type="Proteomes" id="UP001320544"/>
    </source>
</evidence>
<evidence type="ECO:0000256" key="2">
    <source>
        <dbReference type="ARBA" id="ARBA00023125"/>
    </source>
</evidence>
<gene>
    <name evidence="6" type="ORF">CE91St30_26250</name>
</gene>
<feature type="transmembrane region" description="Helical" evidence="4">
    <location>
        <begin position="15"/>
        <end position="32"/>
    </location>
</feature>
<dbReference type="PANTHER" id="PTHR44688">
    <property type="entry name" value="DNA-BINDING TRANSCRIPTIONAL ACTIVATOR DEVR_DOSR"/>
    <property type="match status" value="1"/>
</dbReference>
<keyword evidence="4" id="KW-0812">Transmembrane</keyword>
<feature type="domain" description="HTH luxR-type" evidence="5">
    <location>
        <begin position="417"/>
        <end position="482"/>
    </location>
</feature>
<evidence type="ECO:0000256" key="3">
    <source>
        <dbReference type="ARBA" id="ARBA00023163"/>
    </source>
</evidence>
<dbReference type="Proteomes" id="UP001320544">
    <property type="component" value="Chromosome"/>
</dbReference>
<feature type="transmembrane region" description="Helical" evidence="4">
    <location>
        <begin position="85"/>
        <end position="106"/>
    </location>
</feature>
<name>A0ABN6MGZ9_9ACTN</name>
<sequence>MGRVLQTVKSTADDLKRGGMIVVLGYMMYVAWDSMERDRYLTAYQGAGEIPILWSPAFLTVALLCALAAFLAHKGIVRTLYLKPLCIAVPIIGSVSSIVLCLQRLAGETPNPCLIATFGLSIAWFILVWAERFGAIGGWRTFSIVLVADAVSAVVQYVCVQTMGSAALLVTTALLPVLAAVLLHFAPYRESARELKGKSPTFAWTWVLAVAVAAFGVMYFMLRSVLYTHSYTFINAAIVPAGSLCALAVLFCLAVFLPHGDRFANLFIPGAIAIATLMFVFAMVLTPFLHADAVWSVLVVMGNRFGFVALIVGLAELSHRQNVLPVSVYGVGFAALYAGYAAGGFVGVYLAQYAESVTGLLIGCSILSLLCIGLSFAWIFRERAGEGIARVEGEKGSAAAQSEPSSFDGFFDAAIAQVQQEFELSPREAEVLSLMARGRTGPYISETLFISQNTTKKHIQHIYRKLDIHSNQEAIDLVEARCRLLGKA</sequence>
<evidence type="ECO:0000313" key="6">
    <source>
        <dbReference type="EMBL" id="BDE97292.1"/>
    </source>
</evidence>
<dbReference type="PANTHER" id="PTHR44688:SF16">
    <property type="entry name" value="DNA-BINDING TRANSCRIPTIONAL ACTIVATOR DEVR_DOSR"/>
    <property type="match status" value="1"/>
</dbReference>
<dbReference type="Pfam" id="PF00196">
    <property type="entry name" value="GerE"/>
    <property type="match status" value="1"/>
</dbReference>
<feature type="transmembrane region" description="Helical" evidence="4">
    <location>
        <begin position="294"/>
        <end position="314"/>
    </location>
</feature>
<dbReference type="SMART" id="SM00421">
    <property type="entry name" value="HTH_LUXR"/>
    <property type="match status" value="1"/>
</dbReference>
<feature type="transmembrane region" description="Helical" evidence="4">
    <location>
        <begin position="357"/>
        <end position="380"/>
    </location>
</feature>
<feature type="transmembrane region" description="Helical" evidence="4">
    <location>
        <begin position="112"/>
        <end position="130"/>
    </location>
</feature>
<feature type="transmembrane region" description="Helical" evidence="4">
    <location>
        <begin position="200"/>
        <end position="221"/>
    </location>
</feature>
<keyword evidence="4" id="KW-0472">Membrane</keyword>
<dbReference type="InterPro" id="IPR000792">
    <property type="entry name" value="Tscrpt_reg_LuxR_C"/>
</dbReference>
<dbReference type="Gene3D" id="1.10.10.10">
    <property type="entry name" value="Winged helix-like DNA-binding domain superfamily/Winged helix DNA-binding domain"/>
    <property type="match status" value="1"/>
</dbReference>
<feature type="transmembrane region" description="Helical" evidence="4">
    <location>
        <begin position="142"/>
        <end position="160"/>
    </location>
</feature>
<dbReference type="InterPro" id="IPR036388">
    <property type="entry name" value="WH-like_DNA-bd_sf"/>
</dbReference>
<protein>
    <recommendedName>
        <fullName evidence="5">HTH luxR-type domain-containing protein</fullName>
    </recommendedName>
</protein>
<dbReference type="RefSeq" id="WP_102379761.1">
    <property type="nucleotide sequence ID" value="NZ_AP025564.1"/>
</dbReference>
<feature type="transmembrane region" description="Helical" evidence="4">
    <location>
        <begin position="264"/>
        <end position="288"/>
    </location>
</feature>
<dbReference type="EMBL" id="AP025564">
    <property type="protein sequence ID" value="BDE97292.1"/>
    <property type="molecule type" value="Genomic_DNA"/>
</dbReference>
<keyword evidence="2" id="KW-0238">DNA-binding</keyword>
<feature type="transmembrane region" description="Helical" evidence="4">
    <location>
        <begin position="52"/>
        <end position="73"/>
    </location>
</feature>
<organism evidence="6 7">
    <name type="scientific">Raoultibacter timonensis</name>
    <dbReference type="NCBI Taxonomy" id="1907662"/>
    <lineage>
        <taxon>Bacteria</taxon>
        <taxon>Bacillati</taxon>
        <taxon>Actinomycetota</taxon>
        <taxon>Coriobacteriia</taxon>
        <taxon>Eggerthellales</taxon>
        <taxon>Eggerthellaceae</taxon>
        <taxon>Raoultibacter</taxon>
    </lineage>
</organism>
<keyword evidence="4" id="KW-1133">Transmembrane helix</keyword>